<dbReference type="Pfam" id="PF10649">
    <property type="entry name" value="DUF2478"/>
    <property type="match status" value="1"/>
</dbReference>
<dbReference type="AlphaFoldDB" id="A0A3S9SI56"/>
<proteinExistence type="predicted"/>
<sequence>MNDFSTAAVLYSDKGDAATAALWHTAAELRRLGFRLGGLLNPLDSQGRHINSRLVSIADGVEFSIFQKLGSGSSGCKLDGGRLAAAGAAVRDAVQAHADLVFINKFGHAEIENRGLLAEYLAAAAAGIPVLTTLPRAYLNDWRSFCGGEGVELAADADAITAWALASIAERRGAGI</sequence>
<protein>
    <submittedName>
        <fullName evidence="1">DUF2478 domain-containing protein</fullName>
    </submittedName>
</protein>
<dbReference type="InterPro" id="IPR018912">
    <property type="entry name" value="DUF2478"/>
</dbReference>
<evidence type="ECO:0000313" key="2">
    <source>
        <dbReference type="Proteomes" id="UP000282435"/>
    </source>
</evidence>
<evidence type="ECO:0000313" key="1">
    <source>
        <dbReference type="EMBL" id="AZR59129.1"/>
    </source>
</evidence>
<dbReference type="EMBL" id="CP034670">
    <property type="protein sequence ID" value="AZR59129.1"/>
    <property type="molecule type" value="Genomic_DNA"/>
</dbReference>
<dbReference type="RefSeq" id="WP_126982692.1">
    <property type="nucleotide sequence ID" value="NZ_CP034670.1"/>
</dbReference>
<organism evidence="1 2">
    <name type="scientific">Eikenella corrodens</name>
    <dbReference type="NCBI Taxonomy" id="539"/>
    <lineage>
        <taxon>Bacteria</taxon>
        <taxon>Pseudomonadati</taxon>
        <taxon>Pseudomonadota</taxon>
        <taxon>Betaproteobacteria</taxon>
        <taxon>Neisseriales</taxon>
        <taxon>Neisseriaceae</taxon>
        <taxon>Eikenella</taxon>
    </lineage>
</organism>
<accession>A0A3S9SI56</accession>
<reference evidence="1 2" key="1">
    <citation type="submission" date="2018-12" db="EMBL/GenBank/DDBJ databases">
        <title>Genome sequencing of Eikenella corrodens KCOM 3110 (= JS217).</title>
        <authorList>
            <person name="Koo J.-K."/>
            <person name="Park S.-N."/>
            <person name="Lim Y.K."/>
        </authorList>
    </citation>
    <scope>NUCLEOTIDE SEQUENCE [LARGE SCALE GENOMIC DNA]</scope>
    <source>
        <strain evidence="1 2">KCOM 3110</strain>
    </source>
</reference>
<dbReference type="Proteomes" id="UP000282435">
    <property type="component" value="Chromosome"/>
</dbReference>
<name>A0A3S9SI56_EIKCO</name>
<dbReference type="OrthoDB" id="6050629at2"/>
<gene>
    <name evidence="1" type="ORF">ELB75_03220</name>
</gene>